<dbReference type="AlphaFoldDB" id="A0A9K3LGM4"/>
<proteinExistence type="predicted"/>
<feature type="transmembrane region" description="Helical" evidence="4">
    <location>
        <begin position="43"/>
        <end position="63"/>
    </location>
</feature>
<evidence type="ECO:0000313" key="5">
    <source>
        <dbReference type="EMBL" id="KAG7362015.1"/>
    </source>
</evidence>
<keyword evidence="4" id="KW-1133">Transmembrane helix</keyword>
<feature type="region of interest" description="Disordered" evidence="3">
    <location>
        <begin position="258"/>
        <end position="285"/>
    </location>
</feature>
<evidence type="ECO:0000256" key="3">
    <source>
        <dbReference type="SAM" id="MobiDB-lite"/>
    </source>
</evidence>
<dbReference type="PANTHER" id="PTHR46228">
    <property type="entry name" value="KELCH DOMAIN-CONTAINING PROTEIN"/>
    <property type="match status" value="1"/>
</dbReference>
<organism evidence="5 6">
    <name type="scientific">Nitzschia inconspicua</name>
    <dbReference type="NCBI Taxonomy" id="303405"/>
    <lineage>
        <taxon>Eukaryota</taxon>
        <taxon>Sar</taxon>
        <taxon>Stramenopiles</taxon>
        <taxon>Ochrophyta</taxon>
        <taxon>Bacillariophyta</taxon>
        <taxon>Bacillariophyceae</taxon>
        <taxon>Bacillariophycidae</taxon>
        <taxon>Bacillariales</taxon>
        <taxon>Bacillariaceae</taxon>
        <taxon>Nitzschia</taxon>
    </lineage>
</organism>
<dbReference type="PANTHER" id="PTHR46228:SF2">
    <property type="entry name" value="KELCH REPEAT PROTEIN (AFU_ORTHOLOGUE AFUA_4G14350)"/>
    <property type="match status" value="1"/>
</dbReference>
<dbReference type="Pfam" id="PF01344">
    <property type="entry name" value="Kelch_1"/>
    <property type="match status" value="1"/>
</dbReference>
<dbReference type="Pfam" id="PF24681">
    <property type="entry name" value="Kelch_KLHDC2_KLHL20_DRC7"/>
    <property type="match status" value="1"/>
</dbReference>
<keyword evidence="4" id="KW-0472">Membrane</keyword>
<keyword evidence="2" id="KW-0677">Repeat</keyword>
<evidence type="ECO:0000256" key="4">
    <source>
        <dbReference type="SAM" id="Phobius"/>
    </source>
</evidence>
<reference evidence="5" key="1">
    <citation type="journal article" date="2021" name="Sci. Rep.">
        <title>Diploid genomic architecture of Nitzschia inconspicua, an elite biomass production diatom.</title>
        <authorList>
            <person name="Oliver A."/>
            <person name="Podell S."/>
            <person name="Pinowska A."/>
            <person name="Traller J.C."/>
            <person name="Smith S.R."/>
            <person name="McClure R."/>
            <person name="Beliaev A."/>
            <person name="Bohutskyi P."/>
            <person name="Hill E.A."/>
            <person name="Rabines A."/>
            <person name="Zheng H."/>
            <person name="Allen L.Z."/>
            <person name="Kuo A."/>
            <person name="Grigoriev I.V."/>
            <person name="Allen A.E."/>
            <person name="Hazlebeck D."/>
            <person name="Allen E.E."/>
        </authorList>
    </citation>
    <scope>NUCLEOTIDE SEQUENCE</scope>
    <source>
        <strain evidence="5">Hildebrandi</strain>
    </source>
</reference>
<dbReference type="OrthoDB" id="10251809at2759"/>
<dbReference type="EMBL" id="JAGRRH010000012">
    <property type="protein sequence ID" value="KAG7362015.1"/>
    <property type="molecule type" value="Genomic_DNA"/>
</dbReference>
<accession>A0A9K3LGM4</accession>
<dbReference type="InterPro" id="IPR006652">
    <property type="entry name" value="Kelch_1"/>
</dbReference>
<name>A0A9K3LGM4_9STRA</name>
<reference evidence="5" key="2">
    <citation type="submission" date="2021-04" db="EMBL/GenBank/DDBJ databases">
        <authorList>
            <person name="Podell S."/>
        </authorList>
    </citation>
    <scope>NUCLEOTIDE SEQUENCE</scope>
    <source>
        <strain evidence="5">Hildebrandi</strain>
    </source>
</reference>
<protein>
    <submittedName>
        <fullName evidence="5">Galactose oxidase</fullName>
    </submittedName>
</protein>
<keyword evidence="6" id="KW-1185">Reference proteome</keyword>
<evidence type="ECO:0000256" key="2">
    <source>
        <dbReference type="ARBA" id="ARBA00022737"/>
    </source>
</evidence>
<comment type="caution">
    <text evidence="5">The sequence shown here is derived from an EMBL/GenBank/DDBJ whole genome shotgun (WGS) entry which is preliminary data.</text>
</comment>
<keyword evidence="4" id="KW-0812">Transmembrane</keyword>
<gene>
    <name evidence="5" type="ORF">IV203_025681</name>
</gene>
<dbReference type="Proteomes" id="UP000693970">
    <property type="component" value="Unassembled WGS sequence"/>
</dbReference>
<sequence>MMWRSFTSAVKNNDSSFHKRSFHQNVRRVGSTVKHFYPSHHSLILLPSIVYLTMTVLMTTILLPTSLAWSTEWINLENGIGSSSSFQRIMPPRSGHVAFHLDDKIFVFGGYAAEQDEQEKGVENRRYPINDLWVLDPTTKKSDQGWTRLHGADEANTETASIPQQRLAAAAVTCQNKEGAVVGLVLGGWDSQEAGTGGVILQDLQAYCPSQNTWQKLSFDLQQPTSRLCAVTLTTTDPKKVLVHNHRCTDHVLILDMEKESSSSSSSSPLTRQPTTGSPPSPRGLHACVLLPNTTKMVLFGGAAQDGSMSNEVFVLDTETWEWQAIEAVDNKELEEGEDRRPSPRASPCLVAIDESTCVLFGGATRSEQGLHGCSDTWLLELVVGDDDSDNDDCSRVRWTKLNDDGCPDAPPGRNAASLTRLSFRPAILEGKEVDASVISDQYFVLSGGWYPFRTTYNDNYVLKVTKG</sequence>
<keyword evidence="1" id="KW-0880">Kelch repeat</keyword>
<evidence type="ECO:0000313" key="6">
    <source>
        <dbReference type="Proteomes" id="UP000693970"/>
    </source>
</evidence>
<evidence type="ECO:0000256" key="1">
    <source>
        <dbReference type="ARBA" id="ARBA00022441"/>
    </source>
</evidence>